<evidence type="ECO:0000256" key="6">
    <source>
        <dbReference type="HAMAP-Rule" id="MF_00836"/>
    </source>
</evidence>
<comment type="similarity">
    <text evidence="6">Belongs to the ribose 1,5-bisphosphokinase family.</text>
</comment>
<reference evidence="9" key="1">
    <citation type="journal article" date="2019" name="Int. J. Syst. Evol. Microbiol.">
        <title>The Global Catalogue of Microorganisms (GCM) 10K type strain sequencing project: providing services to taxonomists for standard genome sequencing and annotation.</title>
        <authorList>
            <consortium name="The Broad Institute Genomics Platform"/>
            <consortium name="The Broad Institute Genome Sequencing Center for Infectious Disease"/>
            <person name="Wu L."/>
            <person name="Ma J."/>
        </authorList>
    </citation>
    <scope>NUCLEOTIDE SEQUENCE [LARGE SCALE GENOMIC DNA]</scope>
    <source>
        <strain evidence="9">JCM 31890</strain>
    </source>
</reference>
<gene>
    <name evidence="6 8" type="primary">phnN</name>
    <name evidence="8" type="ORF">GCM10023090_31440</name>
</gene>
<dbReference type="Proteomes" id="UP001501788">
    <property type="component" value="Unassembled WGS sequence"/>
</dbReference>
<evidence type="ECO:0000313" key="8">
    <source>
        <dbReference type="EMBL" id="GAA4430278.1"/>
    </source>
</evidence>
<dbReference type="SMART" id="SM00072">
    <property type="entry name" value="GuKc"/>
    <property type="match status" value="1"/>
</dbReference>
<evidence type="ECO:0000256" key="3">
    <source>
        <dbReference type="ARBA" id="ARBA00022679"/>
    </source>
</evidence>
<evidence type="ECO:0000313" key="9">
    <source>
        <dbReference type="Proteomes" id="UP001501788"/>
    </source>
</evidence>
<evidence type="ECO:0000259" key="7">
    <source>
        <dbReference type="SMART" id="SM00072"/>
    </source>
</evidence>
<dbReference type="InterPro" id="IPR027417">
    <property type="entry name" value="P-loop_NTPase"/>
</dbReference>
<evidence type="ECO:0000256" key="2">
    <source>
        <dbReference type="ARBA" id="ARBA00005069"/>
    </source>
</evidence>
<organism evidence="8 9">
    <name type="scientific">Acidovorax lacteus</name>
    <dbReference type="NCBI Taxonomy" id="1924988"/>
    <lineage>
        <taxon>Bacteria</taxon>
        <taxon>Pseudomonadati</taxon>
        <taxon>Pseudomonadota</taxon>
        <taxon>Betaproteobacteria</taxon>
        <taxon>Burkholderiales</taxon>
        <taxon>Comamonadaceae</taxon>
        <taxon>Acidovorax</taxon>
    </lineage>
</organism>
<dbReference type="PANTHER" id="PTHR23117:SF8">
    <property type="entry name" value="RIBOSE 1,5-BISPHOSPHATE PHOSPHOKINASE PHNN"/>
    <property type="match status" value="1"/>
</dbReference>
<protein>
    <recommendedName>
        <fullName evidence="6">Ribose 1,5-bisphosphate phosphokinase PhnN</fullName>
        <ecNumber evidence="6">2.7.4.23</ecNumber>
    </recommendedName>
    <alternativeName>
        <fullName evidence="6">Ribose 1,5-bisphosphokinase</fullName>
    </alternativeName>
</protein>
<keyword evidence="3 6" id="KW-0808">Transferase</keyword>
<dbReference type="HAMAP" id="MF_00836">
    <property type="entry name" value="PhnN"/>
    <property type="match status" value="1"/>
</dbReference>
<comment type="catalytic activity">
    <reaction evidence="1 6">
        <text>alpha-D-ribose 1,5-bisphosphate + ATP = 5-phospho-alpha-D-ribose 1-diphosphate + ADP</text>
        <dbReference type="Rhea" id="RHEA:20109"/>
        <dbReference type="ChEBI" id="CHEBI:30616"/>
        <dbReference type="ChEBI" id="CHEBI:58017"/>
        <dbReference type="ChEBI" id="CHEBI:68688"/>
        <dbReference type="ChEBI" id="CHEBI:456216"/>
        <dbReference type="EC" id="2.7.4.23"/>
    </reaction>
</comment>
<sequence length="190" mass="20617">MSHRLVCIMGPSGVGKDSVLAALRAQWPDAERAHWVRRSITRPATAGGEAHEALDRPSFDFLRDTGAFALHWEAHGLGYGIRWAELAPLTTGRWVFLNGSRAHWSAVRHRWPQATLVHITAPAEVLAQRLAARGRESAAEIAARLARAEAWPLPPDAVTVHNTGLLQDAATNLQRALQALDAQASTALPA</sequence>
<evidence type="ECO:0000256" key="5">
    <source>
        <dbReference type="ARBA" id="ARBA00022840"/>
    </source>
</evidence>
<keyword evidence="4 6" id="KW-0547">Nucleotide-binding</keyword>
<dbReference type="PANTHER" id="PTHR23117">
    <property type="entry name" value="GUANYLATE KINASE-RELATED"/>
    <property type="match status" value="1"/>
</dbReference>
<comment type="caution">
    <text evidence="8">The sequence shown here is derived from an EMBL/GenBank/DDBJ whole genome shotgun (WGS) entry which is preliminary data.</text>
</comment>
<dbReference type="SUPFAM" id="SSF52540">
    <property type="entry name" value="P-loop containing nucleoside triphosphate hydrolases"/>
    <property type="match status" value="1"/>
</dbReference>
<accession>A0ABP8LJ24</accession>
<keyword evidence="9" id="KW-1185">Reference proteome</keyword>
<dbReference type="InterPro" id="IPR012699">
    <property type="entry name" value="PhnN"/>
</dbReference>
<dbReference type="RefSeq" id="WP_345067495.1">
    <property type="nucleotide sequence ID" value="NZ_BAABEX010000031.1"/>
</dbReference>
<evidence type="ECO:0000256" key="1">
    <source>
        <dbReference type="ARBA" id="ARBA00000373"/>
    </source>
</evidence>
<comment type="function">
    <text evidence="6">Catalyzes the phosphorylation of ribose 1,5-bisphosphate to 5-phospho-D-ribosyl alpha-1-diphosphate (PRPP).</text>
</comment>
<proteinExistence type="inferred from homology"/>
<evidence type="ECO:0000256" key="4">
    <source>
        <dbReference type="ARBA" id="ARBA00022741"/>
    </source>
</evidence>
<feature type="domain" description="Guanylate kinase/L-type calcium channel beta subunit" evidence="7">
    <location>
        <begin position="2"/>
        <end position="181"/>
    </location>
</feature>
<dbReference type="InterPro" id="IPR008145">
    <property type="entry name" value="GK/Ca_channel_bsu"/>
</dbReference>
<dbReference type="Pfam" id="PF00625">
    <property type="entry name" value="Guanylate_kin"/>
    <property type="match status" value="1"/>
</dbReference>
<dbReference type="EMBL" id="BAABEX010000031">
    <property type="protein sequence ID" value="GAA4430278.1"/>
    <property type="molecule type" value="Genomic_DNA"/>
</dbReference>
<dbReference type="EC" id="2.7.4.23" evidence="6"/>
<name>A0ABP8LJ24_9BURK</name>
<feature type="binding site" evidence="6">
    <location>
        <begin position="10"/>
        <end position="17"/>
    </location>
    <ligand>
        <name>ATP</name>
        <dbReference type="ChEBI" id="CHEBI:30616"/>
    </ligand>
</feature>
<dbReference type="Gene3D" id="3.40.50.300">
    <property type="entry name" value="P-loop containing nucleotide triphosphate hydrolases"/>
    <property type="match status" value="1"/>
</dbReference>
<keyword evidence="5 6" id="KW-0067">ATP-binding</keyword>
<dbReference type="NCBIfam" id="TIGR02322">
    <property type="entry name" value="phosphon_PhnN"/>
    <property type="match status" value="1"/>
</dbReference>
<comment type="pathway">
    <text evidence="2 6">Metabolic intermediate biosynthesis; 5-phospho-alpha-D-ribose 1-diphosphate biosynthesis; 5-phospho-alpha-D-ribose 1-diphosphate from D-ribose 5-phosphate (route II): step 3/3.</text>
</comment>